<reference evidence="3" key="1">
    <citation type="journal article" date="2019" name="Int. J. Syst. Evol. Microbiol.">
        <title>The Global Catalogue of Microorganisms (GCM) 10K type strain sequencing project: providing services to taxonomists for standard genome sequencing and annotation.</title>
        <authorList>
            <consortium name="The Broad Institute Genomics Platform"/>
            <consortium name="The Broad Institute Genome Sequencing Center for Infectious Disease"/>
            <person name="Wu L."/>
            <person name="Ma J."/>
        </authorList>
    </citation>
    <scope>NUCLEOTIDE SEQUENCE [LARGE SCALE GENOMIC DNA]</scope>
    <source>
        <strain evidence="3">JCM 11574</strain>
    </source>
</reference>
<comment type="caution">
    <text evidence="2">The sequence shown here is derived from an EMBL/GenBank/DDBJ whole genome shotgun (WGS) entry which is preliminary data.</text>
</comment>
<feature type="signal peptide" evidence="1">
    <location>
        <begin position="1"/>
        <end position="26"/>
    </location>
</feature>
<dbReference type="InterPro" id="IPR021373">
    <property type="entry name" value="DUF2993"/>
</dbReference>
<dbReference type="Proteomes" id="UP001500893">
    <property type="component" value="Unassembled WGS sequence"/>
</dbReference>
<dbReference type="RefSeq" id="WP_345048829.1">
    <property type="nucleotide sequence ID" value="NZ_BAAAVM010000024.1"/>
</dbReference>
<sequence>MTSNRRNKTRLLVSLAAALAALVCSTDLLVEHRTEGRIAARAAQRLDPHGPVHADLTTPLAGLRTLGGDVGDVEVTARGVRRQHAVMDVTVRLRGVTTDGDSAGGSGTATIGYDQVTRRLGSTGDGLTAKGRDGDLVLDGSVGRLGLPVAVRCEVSTTADTFTVTPTTVNVLGRQVAVDDLAALPSASALRRQLEPRTVPVTGLPRGVMLTSAHATADGLVLAFSIAAGPTPGAGTGAV</sequence>
<dbReference type="EMBL" id="BAAAVM010000024">
    <property type="protein sequence ID" value="GAA3133943.1"/>
    <property type="molecule type" value="Genomic_DNA"/>
</dbReference>
<protein>
    <recommendedName>
        <fullName evidence="4">LmeA family phospholipid-binding protein</fullName>
    </recommendedName>
</protein>
<evidence type="ECO:0000256" key="1">
    <source>
        <dbReference type="SAM" id="SignalP"/>
    </source>
</evidence>
<proteinExistence type="predicted"/>
<name>A0ABP6N489_9ACTN</name>
<keyword evidence="1" id="KW-0732">Signal</keyword>
<evidence type="ECO:0008006" key="4">
    <source>
        <dbReference type="Google" id="ProtNLM"/>
    </source>
</evidence>
<organism evidence="2 3">
    <name type="scientific">Streptomyces rameus</name>
    <dbReference type="NCBI Taxonomy" id="68261"/>
    <lineage>
        <taxon>Bacteria</taxon>
        <taxon>Bacillati</taxon>
        <taxon>Actinomycetota</taxon>
        <taxon>Actinomycetes</taxon>
        <taxon>Kitasatosporales</taxon>
        <taxon>Streptomycetaceae</taxon>
        <taxon>Streptomyces</taxon>
    </lineage>
</organism>
<gene>
    <name evidence="2" type="ORF">GCM10010521_19660</name>
</gene>
<dbReference type="Pfam" id="PF11209">
    <property type="entry name" value="LmeA"/>
    <property type="match status" value="1"/>
</dbReference>
<feature type="chain" id="PRO_5045593947" description="LmeA family phospholipid-binding protein" evidence="1">
    <location>
        <begin position="27"/>
        <end position="239"/>
    </location>
</feature>
<evidence type="ECO:0000313" key="3">
    <source>
        <dbReference type="Proteomes" id="UP001500893"/>
    </source>
</evidence>
<evidence type="ECO:0000313" key="2">
    <source>
        <dbReference type="EMBL" id="GAA3133943.1"/>
    </source>
</evidence>
<keyword evidence="3" id="KW-1185">Reference proteome</keyword>
<accession>A0ABP6N489</accession>